<dbReference type="EMBL" id="JABVED010000008">
    <property type="protein sequence ID" value="MBC6448702.1"/>
    <property type="molecule type" value="Genomic_DNA"/>
</dbReference>
<organism evidence="1 2">
    <name type="scientific">Actinokineospora xionganensis</name>
    <dbReference type="NCBI Taxonomy" id="2684470"/>
    <lineage>
        <taxon>Bacteria</taxon>
        <taxon>Bacillati</taxon>
        <taxon>Actinomycetota</taxon>
        <taxon>Actinomycetes</taxon>
        <taxon>Pseudonocardiales</taxon>
        <taxon>Pseudonocardiaceae</taxon>
        <taxon>Actinokineospora</taxon>
    </lineage>
</organism>
<keyword evidence="2" id="KW-1185">Reference proteome</keyword>
<proteinExistence type="predicted"/>
<sequence>MNPSANGYWVRARAGDQPPRLPSPSTVEPTWVRATTNAPAVARPRVIREDEPEVPRTWLVDSFDLPSPRR</sequence>
<evidence type="ECO:0000313" key="2">
    <source>
        <dbReference type="Proteomes" id="UP000734823"/>
    </source>
</evidence>
<evidence type="ECO:0000313" key="1">
    <source>
        <dbReference type="EMBL" id="MBC6448702.1"/>
    </source>
</evidence>
<dbReference type="Proteomes" id="UP000734823">
    <property type="component" value="Unassembled WGS sequence"/>
</dbReference>
<name>A0ABR7L8R0_9PSEU</name>
<protein>
    <submittedName>
        <fullName evidence="1">Uncharacterized protein</fullName>
    </submittedName>
</protein>
<comment type="caution">
    <text evidence="1">The sequence shown here is derived from an EMBL/GenBank/DDBJ whole genome shotgun (WGS) entry which is preliminary data.</text>
</comment>
<reference evidence="1 2" key="1">
    <citation type="submission" date="2020-06" db="EMBL/GenBank/DDBJ databases">
        <title>Actinokineospora xiongansis sp. nov., isolated from soil of Baiyangdian.</title>
        <authorList>
            <person name="Zhang X."/>
        </authorList>
    </citation>
    <scope>NUCLEOTIDE SEQUENCE [LARGE SCALE GENOMIC DNA]</scope>
    <source>
        <strain evidence="1 2">HBU206404</strain>
    </source>
</reference>
<dbReference type="RefSeq" id="WP_187221177.1">
    <property type="nucleotide sequence ID" value="NZ_JABVED010000008.1"/>
</dbReference>
<accession>A0ABR7L8R0</accession>
<gene>
    <name evidence="1" type="ORF">GPZ80_16135</name>
</gene>